<protein>
    <recommendedName>
        <fullName evidence="2">Calcineurin-like phosphoesterase domain-containing protein</fullName>
    </recommendedName>
</protein>
<name>A0A075I009_9ARCH</name>
<dbReference type="AlphaFoldDB" id="A0A075I009"/>
<dbReference type="InterPro" id="IPR029052">
    <property type="entry name" value="Metallo-depent_PP-like"/>
</dbReference>
<proteinExistence type="predicted"/>
<evidence type="ECO:0000313" key="1">
    <source>
        <dbReference type="EMBL" id="AIF21239.1"/>
    </source>
</evidence>
<evidence type="ECO:0008006" key="2">
    <source>
        <dbReference type="Google" id="ProtNLM"/>
    </source>
</evidence>
<dbReference type="Gene3D" id="3.60.21.10">
    <property type="match status" value="1"/>
</dbReference>
<reference evidence="1" key="1">
    <citation type="journal article" date="2014" name="Genome Biol. Evol.">
        <title>Pangenome evidence for extensive interdomain horizontal transfer affecting lineage core and shell genes in uncultured planktonic thaumarchaeota and euryarchaeota.</title>
        <authorList>
            <person name="Deschamps P."/>
            <person name="Zivanovic Y."/>
            <person name="Moreira D."/>
            <person name="Rodriguez-Valera F."/>
            <person name="Lopez-Garcia P."/>
        </authorList>
    </citation>
    <scope>NUCLEOTIDE SEQUENCE</scope>
</reference>
<organism evidence="1">
    <name type="scientific">uncultured marine thaumarchaeote KM3_99_A02</name>
    <dbReference type="NCBI Taxonomy" id="1456353"/>
    <lineage>
        <taxon>Archaea</taxon>
        <taxon>Nitrososphaerota</taxon>
        <taxon>environmental samples</taxon>
    </lineage>
</organism>
<dbReference type="EMBL" id="KF901186">
    <property type="protein sequence ID" value="AIF21239.1"/>
    <property type="molecule type" value="Genomic_DNA"/>
</dbReference>
<accession>A0A075I009</accession>
<sequence length="204" mass="22999">MLFVPPSIPFSEAQEDYTIPSWVKNNAGWWADGQIDDSSFLQAIKYLIENNIIVVPVTDSGTESSSGVPAWIKNNAGWWAEGQIDDSSFVLGIQWLISNGIIIVEEKLIRTDLDFRVAFIGDQGLDPNSIAVLNLIKDEGAQIVLHQGDFDYRDDPDAWDKMISNVLGDDFPYFATIGGHDILKWDEYQIKLYDRLKKILMSNV</sequence>
<dbReference type="SUPFAM" id="SSF56300">
    <property type="entry name" value="Metallo-dependent phosphatases"/>
    <property type="match status" value="1"/>
</dbReference>